<evidence type="ECO:0000313" key="2">
    <source>
        <dbReference type="Proteomes" id="UP000799537"/>
    </source>
</evidence>
<dbReference type="GeneID" id="54562167"/>
<keyword evidence="2" id="KW-1185">Reference proteome</keyword>
<dbReference type="RefSeq" id="XP_033662288.1">
    <property type="nucleotide sequence ID" value="XM_033808895.1"/>
</dbReference>
<dbReference type="AlphaFoldDB" id="A0A6A6C6L6"/>
<dbReference type="EMBL" id="ML993619">
    <property type="protein sequence ID" value="KAF2161399.1"/>
    <property type="molecule type" value="Genomic_DNA"/>
</dbReference>
<reference evidence="1" key="1">
    <citation type="journal article" date="2020" name="Stud. Mycol.">
        <title>101 Dothideomycetes genomes: a test case for predicting lifestyles and emergence of pathogens.</title>
        <authorList>
            <person name="Haridas S."/>
            <person name="Albert R."/>
            <person name="Binder M."/>
            <person name="Bloem J."/>
            <person name="Labutti K."/>
            <person name="Salamov A."/>
            <person name="Andreopoulos B."/>
            <person name="Baker S."/>
            <person name="Barry K."/>
            <person name="Bills G."/>
            <person name="Bluhm B."/>
            <person name="Cannon C."/>
            <person name="Castanera R."/>
            <person name="Culley D."/>
            <person name="Daum C."/>
            <person name="Ezra D."/>
            <person name="Gonzalez J."/>
            <person name="Henrissat B."/>
            <person name="Kuo A."/>
            <person name="Liang C."/>
            <person name="Lipzen A."/>
            <person name="Lutzoni F."/>
            <person name="Magnuson J."/>
            <person name="Mondo S."/>
            <person name="Nolan M."/>
            <person name="Ohm R."/>
            <person name="Pangilinan J."/>
            <person name="Park H.-J."/>
            <person name="Ramirez L."/>
            <person name="Alfaro M."/>
            <person name="Sun H."/>
            <person name="Tritt A."/>
            <person name="Yoshinaga Y."/>
            <person name="Zwiers L.-H."/>
            <person name="Turgeon B."/>
            <person name="Goodwin S."/>
            <person name="Spatafora J."/>
            <person name="Crous P."/>
            <person name="Grigoriev I."/>
        </authorList>
    </citation>
    <scope>NUCLEOTIDE SEQUENCE</scope>
    <source>
        <strain evidence="1">ATCC 36951</strain>
    </source>
</reference>
<proteinExistence type="predicted"/>
<protein>
    <submittedName>
        <fullName evidence="1">Uncharacterized protein</fullName>
    </submittedName>
</protein>
<name>A0A6A6C6L6_ZASCE</name>
<accession>A0A6A6C6L6</accession>
<gene>
    <name evidence="1" type="ORF">M409DRAFT_28133</name>
</gene>
<organism evidence="1 2">
    <name type="scientific">Zasmidium cellare ATCC 36951</name>
    <dbReference type="NCBI Taxonomy" id="1080233"/>
    <lineage>
        <taxon>Eukaryota</taxon>
        <taxon>Fungi</taxon>
        <taxon>Dikarya</taxon>
        <taxon>Ascomycota</taxon>
        <taxon>Pezizomycotina</taxon>
        <taxon>Dothideomycetes</taxon>
        <taxon>Dothideomycetidae</taxon>
        <taxon>Mycosphaerellales</taxon>
        <taxon>Mycosphaerellaceae</taxon>
        <taxon>Zasmidium</taxon>
    </lineage>
</organism>
<evidence type="ECO:0000313" key="1">
    <source>
        <dbReference type="EMBL" id="KAF2161399.1"/>
    </source>
</evidence>
<dbReference type="Proteomes" id="UP000799537">
    <property type="component" value="Unassembled WGS sequence"/>
</dbReference>
<sequence>MPPIERKETIRSLALAGTRLDTALTAWNHDLNRTKEQHRYDPSTPQITPSKSVPDALMILASSLAYHNSRAQLLDRPTPGLINLLLAHIKPLPSTVTQDWHVKRCLAEIEQDLLARHDELGLAEQRHIHGLESLRDLHRELLEQEKSGKMAVIFQALHLADGARRLLDENKRVQKDTNRAEYEQLRWQVEQAIDLTYKCRAALGAHDRSINPLLQMMSLITGKIPRQMMITEFFKARH</sequence>